<keyword evidence="4" id="KW-1185">Reference proteome</keyword>
<organism evidence="3 4">
    <name type="scientific">Actinoallomurus liliacearum</name>
    <dbReference type="NCBI Taxonomy" id="1080073"/>
    <lineage>
        <taxon>Bacteria</taxon>
        <taxon>Bacillati</taxon>
        <taxon>Actinomycetota</taxon>
        <taxon>Actinomycetes</taxon>
        <taxon>Streptosporangiales</taxon>
        <taxon>Thermomonosporaceae</taxon>
        <taxon>Actinoallomurus</taxon>
    </lineage>
</organism>
<dbReference type="RefSeq" id="WP_345361402.1">
    <property type="nucleotide sequence ID" value="NZ_BAABHJ010000023.1"/>
</dbReference>
<keyword evidence="1" id="KW-1133">Transmembrane helix</keyword>
<dbReference type="EMBL" id="BAABHJ010000023">
    <property type="protein sequence ID" value="GAA4613451.1"/>
    <property type="molecule type" value="Genomic_DNA"/>
</dbReference>
<sequence length="326" mass="33501">MADATTRDREKTRRIRYAVILSLLMLAGFGLTGSPYDRIVPGPVIRIDSPQRGSWLVTTVVVRHSTWFRWALAEFKGERTVRVRGAASPAASQSMTEAMDRSQATAALVAAQLADGRTPTGSAGLQVTGVTGTTATSGLHPGDVLLAAGDARHLAPLRDQTDLSSATVDPANVSVLVAPRASGESLGTSTIKRIPAASLAAVRVDPRVAATTYPLGVVQGPSAGLILTLARVDALGSGDLIGGRHVAGTGGVALDGSVTTVGEVEEKVKAAMAAHADVFFVPALQRDIAVRAARGGTMRIVPVGSVSDAVKWLCAAGGRSPACEIS</sequence>
<keyword evidence="1" id="KW-0812">Transmembrane</keyword>
<feature type="domain" description="Lon proteolytic" evidence="2">
    <location>
        <begin position="219"/>
        <end position="287"/>
    </location>
</feature>
<dbReference type="Proteomes" id="UP001500212">
    <property type="component" value="Unassembled WGS sequence"/>
</dbReference>
<evidence type="ECO:0000313" key="3">
    <source>
        <dbReference type="EMBL" id="GAA4613451.1"/>
    </source>
</evidence>
<feature type="transmembrane region" description="Helical" evidence="1">
    <location>
        <begin position="17"/>
        <end position="36"/>
    </location>
</feature>
<dbReference type="Gene3D" id="3.30.230.10">
    <property type="match status" value="1"/>
</dbReference>
<dbReference type="InterPro" id="IPR008269">
    <property type="entry name" value="Lon_proteolytic"/>
</dbReference>
<dbReference type="SUPFAM" id="SSF54211">
    <property type="entry name" value="Ribosomal protein S5 domain 2-like"/>
    <property type="match status" value="1"/>
</dbReference>
<accession>A0ABP8TTE6</accession>
<dbReference type="InterPro" id="IPR014721">
    <property type="entry name" value="Ribsml_uS5_D2-typ_fold_subgr"/>
</dbReference>
<evidence type="ECO:0000259" key="2">
    <source>
        <dbReference type="Pfam" id="PF05362"/>
    </source>
</evidence>
<dbReference type="InterPro" id="IPR020568">
    <property type="entry name" value="Ribosomal_Su5_D2-typ_SF"/>
</dbReference>
<reference evidence="4" key="1">
    <citation type="journal article" date="2019" name="Int. J. Syst. Evol. Microbiol.">
        <title>The Global Catalogue of Microorganisms (GCM) 10K type strain sequencing project: providing services to taxonomists for standard genome sequencing and annotation.</title>
        <authorList>
            <consortium name="The Broad Institute Genomics Platform"/>
            <consortium name="The Broad Institute Genome Sequencing Center for Infectious Disease"/>
            <person name="Wu L."/>
            <person name="Ma J."/>
        </authorList>
    </citation>
    <scope>NUCLEOTIDE SEQUENCE [LARGE SCALE GENOMIC DNA]</scope>
    <source>
        <strain evidence="4">JCM 17938</strain>
    </source>
</reference>
<comment type="caution">
    <text evidence="3">The sequence shown here is derived from an EMBL/GenBank/DDBJ whole genome shotgun (WGS) entry which is preliminary data.</text>
</comment>
<proteinExistence type="predicted"/>
<gene>
    <name evidence="3" type="ORF">GCM10023195_58190</name>
</gene>
<protein>
    <recommendedName>
        <fullName evidence="2">Lon proteolytic domain-containing protein</fullName>
    </recommendedName>
</protein>
<name>A0ABP8TTE6_9ACTN</name>
<keyword evidence="1" id="KW-0472">Membrane</keyword>
<evidence type="ECO:0000256" key="1">
    <source>
        <dbReference type="SAM" id="Phobius"/>
    </source>
</evidence>
<evidence type="ECO:0000313" key="4">
    <source>
        <dbReference type="Proteomes" id="UP001500212"/>
    </source>
</evidence>
<dbReference type="Pfam" id="PF05362">
    <property type="entry name" value="Lon_C"/>
    <property type="match status" value="1"/>
</dbReference>